<name>A0ABN1BPC9_9BACI</name>
<sequence>MYDKQTCYIVGEAKSPGNNPIMKNYHSFFVGFVVDSKNHRIIDAECTSILDITSRFIQSIFVGQSIFDEEGVAEEIRTRYYGSSQKALIVAYKQAQLKYKESLEV</sequence>
<reference evidence="2 3" key="1">
    <citation type="journal article" date="2019" name="Int. J. Syst. Evol. Microbiol.">
        <title>The Global Catalogue of Microorganisms (GCM) 10K type strain sequencing project: providing services to taxonomists for standard genome sequencing and annotation.</title>
        <authorList>
            <consortium name="The Broad Institute Genomics Platform"/>
            <consortium name="The Broad Institute Genome Sequencing Center for Infectious Disease"/>
            <person name="Wu L."/>
            <person name="Ma J."/>
        </authorList>
    </citation>
    <scope>NUCLEOTIDE SEQUENCE [LARGE SCALE GENOMIC DNA]</scope>
    <source>
        <strain evidence="2 3">JCM 12389</strain>
    </source>
</reference>
<proteinExistence type="predicted"/>
<gene>
    <name evidence="2" type="ORF">GCM10008986_32500</name>
</gene>
<dbReference type="InterPro" id="IPR024617">
    <property type="entry name" value="DUF3870"/>
</dbReference>
<evidence type="ECO:0000313" key="3">
    <source>
        <dbReference type="Proteomes" id="UP001500880"/>
    </source>
</evidence>
<evidence type="ECO:0000259" key="1">
    <source>
        <dbReference type="Pfam" id="PF12986"/>
    </source>
</evidence>
<dbReference type="EMBL" id="BAAADO010000009">
    <property type="protein sequence ID" value="GAA0502424.1"/>
    <property type="molecule type" value="Genomic_DNA"/>
</dbReference>
<keyword evidence="3" id="KW-1185">Reference proteome</keyword>
<evidence type="ECO:0000313" key="2">
    <source>
        <dbReference type="EMBL" id="GAA0502424.1"/>
    </source>
</evidence>
<comment type="caution">
    <text evidence="2">The sequence shown here is derived from an EMBL/GenBank/DDBJ whole genome shotgun (WGS) entry which is preliminary data.</text>
</comment>
<dbReference type="Pfam" id="PF12986">
    <property type="entry name" value="DUF3870"/>
    <property type="match status" value="1"/>
</dbReference>
<feature type="domain" description="DUF3870" evidence="1">
    <location>
        <begin position="8"/>
        <end position="100"/>
    </location>
</feature>
<protein>
    <submittedName>
        <fullName evidence="2">DUF3870 domain-containing protein</fullName>
    </submittedName>
</protein>
<organism evidence="2 3">
    <name type="scientific">Salinibacillus aidingensis</name>
    <dbReference type="NCBI Taxonomy" id="237684"/>
    <lineage>
        <taxon>Bacteria</taxon>
        <taxon>Bacillati</taxon>
        <taxon>Bacillota</taxon>
        <taxon>Bacilli</taxon>
        <taxon>Bacillales</taxon>
        <taxon>Bacillaceae</taxon>
        <taxon>Salinibacillus</taxon>
    </lineage>
</organism>
<accession>A0ABN1BPC9</accession>
<dbReference type="Proteomes" id="UP001500880">
    <property type="component" value="Unassembled WGS sequence"/>
</dbReference>